<feature type="compositionally biased region" description="Low complexity" evidence="1">
    <location>
        <begin position="14"/>
        <end position="42"/>
    </location>
</feature>
<keyword evidence="3" id="KW-1185">Reference proteome</keyword>
<feature type="compositionally biased region" description="Polar residues" evidence="1">
    <location>
        <begin position="1"/>
        <end position="12"/>
    </location>
</feature>
<evidence type="ECO:0000313" key="3">
    <source>
        <dbReference type="Proteomes" id="UP001209654"/>
    </source>
</evidence>
<proteinExistence type="predicted"/>
<gene>
    <name evidence="2" type="ORF">AHIS1636_31790</name>
</gene>
<accession>A0ABQ5MXL4</accession>
<organism evidence="2 3">
    <name type="scientific">Arthrobacter mangrovi</name>
    <dbReference type="NCBI Taxonomy" id="2966350"/>
    <lineage>
        <taxon>Bacteria</taxon>
        <taxon>Bacillati</taxon>
        <taxon>Actinomycetota</taxon>
        <taxon>Actinomycetes</taxon>
        <taxon>Micrococcales</taxon>
        <taxon>Micrococcaceae</taxon>
        <taxon>Arthrobacter</taxon>
    </lineage>
</organism>
<feature type="region of interest" description="Disordered" evidence="1">
    <location>
        <begin position="1"/>
        <end position="71"/>
    </location>
</feature>
<comment type="caution">
    <text evidence="2">The sequence shown here is derived from an EMBL/GenBank/DDBJ whole genome shotgun (WGS) entry which is preliminary data.</text>
</comment>
<evidence type="ECO:0000256" key="1">
    <source>
        <dbReference type="SAM" id="MobiDB-lite"/>
    </source>
</evidence>
<evidence type="ECO:0000313" key="2">
    <source>
        <dbReference type="EMBL" id="GLB68737.1"/>
    </source>
</evidence>
<reference evidence="2 3" key="1">
    <citation type="journal article" date="2023" name="Int. J. Syst. Evol. Microbiol.">
        <title>Arthrobacter mangrovi sp. nov., an actinobacterium isolated from the rhizosphere of a mangrove.</title>
        <authorList>
            <person name="Hamada M."/>
            <person name="Saitou S."/>
            <person name="Enomoto N."/>
            <person name="Nanri K."/>
            <person name="Hidaka K."/>
            <person name="Miura T."/>
            <person name="Tamura T."/>
        </authorList>
    </citation>
    <scope>NUCLEOTIDE SEQUENCE [LARGE SCALE GENOMIC DNA]</scope>
    <source>
        <strain evidence="2 3">NBRC 112813</strain>
    </source>
</reference>
<protein>
    <submittedName>
        <fullName evidence="2">Uncharacterized protein</fullName>
    </submittedName>
</protein>
<dbReference type="Proteomes" id="UP001209654">
    <property type="component" value="Unassembled WGS sequence"/>
</dbReference>
<dbReference type="EMBL" id="BRVS01000022">
    <property type="protein sequence ID" value="GLB68737.1"/>
    <property type="molecule type" value="Genomic_DNA"/>
</dbReference>
<name>A0ABQ5MXL4_9MICC</name>
<sequence>MAQSRFTPNNVPDSGASAAPAPAGQTVGDGVDGAAAGSVPSVPDTDVPHPTNINISPTNAAEAKGFFTASR</sequence>